<comment type="subunit">
    <text evidence="6">Homodimer.</text>
</comment>
<evidence type="ECO:0000256" key="5">
    <source>
        <dbReference type="ARBA" id="ARBA00022840"/>
    </source>
</evidence>
<comment type="catalytic activity">
    <reaction evidence="6">
        <text>acetate + ATP = acetyl phosphate + ADP</text>
        <dbReference type="Rhea" id="RHEA:11352"/>
        <dbReference type="ChEBI" id="CHEBI:22191"/>
        <dbReference type="ChEBI" id="CHEBI:30089"/>
        <dbReference type="ChEBI" id="CHEBI:30616"/>
        <dbReference type="ChEBI" id="CHEBI:456216"/>
        <dbReference type="EC" id="2.7.2.1"/>
    </reaction>
</comment>
<feature type="binding site" evidence="6">
    <location>
        <begin position="199"/>
        <end position="203"/>
    </location>
    <ligand>
        <name>ATP</name>
        <dbReference type="ChEBI" id="CHEBI:30616"/>
    </ligand>
</feature>
<dbReference type="RefSeq" id="WP_015642062.1">
    <property type="nucleotide sequence ID" value="NC_021219.1"/>
</dbReference>
<dbReference type="SUPFAM" id="SSF53067">
    <property type="entry name" value="Actin-like ATPase domain"/>
    <property type="match status" value="2"/>
</dbReference>
<dbReference type="GO" id="GO:0005524">
    <property type="term" value="F:ATP binding"/>
    <property type="evidence" value="ECO:0007669"/>
    <property type="project" value="UniProtKB-KW"/>
</dbReference>
<dbReference type="HAMAP" id="MF_00020">
    <property type="entry name" value="Acetate_kinase"/>
    <property type="match status" value="1"/>
</dbReference>
<dbReference type="UniPathway" id="UPA00340">
    <property type="reaction ID" value="UER00458"/>
</dbReference>
<feature type="active site" description="Proton donor/acceptor" evidence="6">
    <location>
        <position position="142"/>
    </location>
</feature>
<keyword evidence="5 6" id="KW-0067">ATP-binding</keyword>
<reference evidence="8 9" key="1">
    <citation type="journal article" date="2013" name="Nat. Biotechnol.">
        <title>Genome sequences of rare, uncultured bacteria obtained by differential coverage binning of multiple metagenomes.</title>
        <authorList>
            <person name="Albertsen M."/>
            <person name="Hugenholtz P."/>
            <person name="Skarshewski A."/>
            <person name="Nielsen K.L."/>
            <person name="Tyson G.W."/>
            <person name="Nielsen P.H."/>
        </authorList>
    </citation>
    <scope>NUCLEOTIDE SEQUENCE [LARGE SCALE GENOMIC DNA]</scope>
    <source>
        <strain evidence="8">TM71</strain>
    </source>
</reference>
<dbReference type="Pfam" id="PF00871">
    <property type="entry name" value="Acetate_kinase"/>
    <property type="match status" value="1"/>
</dbReference>
<feature type="binding site" evidence="6">
    <location>
        <position position="377"/>
    </location>
    <ligand>
        <name>Mg(2+)</name>
        <dbReference type="ChEBI" id="CHEBI:18420"/>
    </ligand>
</feature>
<protein>
    <recommendedName>
        <fullName evidence="6">Acetate kinase</fullName>
        <ecNumber evidence="6">2.7.2.1</ecNumber>
    </recommendedName>
    <alternativeName>
        <fullName evidence="6">Acetokinase</fullName>
    </alternativeName>
</protein>
<keyword evidence="3 6" id="KW-0547">Nucleotide-binding</keyword>
<feature type="binding site" evidence="6">
    <location>
        <position position="85"/>
    </location>
    <ligand>
        <name>substrate</name>
    </ligand>
</feature>
<feature type="binding site" evidence="6">
    <location>
        <position position="6"/>
    </location>
    <ligand>
        <name>Mg(2+)</name>
        <dbReference type="ChEBI" id="CHEBI:18420"/>
    </ligand>
</feature>
<evidence type="ECO:0000256" key="7">
    <source>
        <dbReference type="RuleBase" id="RU003835"/>
    </source>
</evidence>
<feature type="site" description="Transition state stabilizer" evidence="6">
    <location>
        <position position="174"/>
    </location>
</feature>
<dbReference type="InterPro" id="IPR000890">
    <property type="entry name" value="Aliphatic_acid_kin_short-chain"/>
</dbReference>
<proteinExistence type="inferred from homology"/>
<feature type="binding site" evidence="6">
    <location>
        <position position="13"/>
    </location>
    <ligand>
        <name>ATP</name>
        <dbReference type="ChEBI" id="CHEBI:30616"/>
    </ligand>
</feature>
<comment type="cofactor">
    <cofactor evidence="6">
        <name>Mg(2+)</name>
        <dbReference type="ChEBI" id="CHEBI:18420"/>
    </cofactor>
    <cofactor evidence="6">
        <name>Mn(2+)</name>
        <dbReference type="ChEBI" id="CHEBI:29035"/>
    </cofactor>
    <text evidence="6">Mg(2+). Can also accept Mn(2+).</text>
</comment>
<accession>R4PXX2</accession>
<dbReference type="GO" id="GO:0000287">
    <property type="term" value="F:magnesium ion binding"/>
    <property type="evidence" value="ECO:0007669"/>
    <property type="project" value="UniProtKB-UniRule"/>
</dbReference>
<evidence type="ECO:0000313" key="9">
    <source>
        <dbReference type="Proteomes" id="UP000013893"/>
    </source>
</evidence>
<dbReference type="PRINTS" id="PR00471">
    <property type="entry name" value="ACETATEKNASE"/>
</dbReference>
<dbReference type="InterPro" id="IPR004372">
    <property type="entry name" value="Ac/propionate_kinase"/>
</dbReference>
<comment type="function">
    <text evidence="6">Catalyzes the formation of acetyl phosphate from acetate and ATP. Can also catalyze the reverse reaction.</text>
</comment>
<evidence type="ECO:0000256" key="3">
    <source>
        <dbReference type="ARBA" id="ARBA00022741"/>
    </source>
</evidence>
<dbReference type="EC" id="2.7.2.1" evidence="6"/>
<keyword evidence="6" id="KW-0460">Magnesium</keyword>
<comment type="subcellular location">
    <subcellularLocation>
        <location evidence="6">Cytoplasm</location>
    </subcellularLocation>
</comment>
<keyword evidence="6" id="KW-0963">Cytoplasm</keyword>
<dbReference type="GO" id="GO:0006083">
    <property type="term" value="P:acetate metabolic process"/>
    <property type="evidence" value="ECO:0007669"/>
    <property type="project" value="TreeGrafter"/>
</dbReference>
<dbReference type="GO" id="GO:0005737">
    <property type="term" value="C:cytoplasm"/>
    <property type="evidence" value="ECO:0007669"/>
    <property type="project" value="UniProtKB-SubCell"/>
</dbReference>
<comment type="caution">
    <text evidence="6">Lacks conserved residue(s) required for the propagation of feature annotation.</text>
</comment>
<dbReference type="PANTHER" id="PTHR21060:SF15">
    <property type="entry name" value="ACETATE KINASE-RELATED"/>
    <property type="match status" value="1"/>
</dbReference>
<dbReference type="Gene3D" id="3.30.420.40">
    <property type="match status" value="2"/>
</dbReference>
<dbReference type="EMBL" id="CP005957">
    <property type="protein sequence ID" value="AGL62612.1"/>
    <property type="molecule type" value="Genomic_DNA"/>
</dbReference>
<evidence type="ECO:0000313" key="8">
    <source>
        <dbReference type="EMBL" id="AGL62612.1"/>
    </source>
</evidence>
<dbReference type="PANTHER" id="PTHR21060">
    <property type="entry name" value="ACETATE KINASE"/>
    <property type="match status" value="1"/>
</dbReference>
<dbReference type="HOGENOM" id="CLU_020352_0_1_0"/>
<sequence>MILVANPGSSSRKYALYDDTLQLRAELHIETVGERLAATLHHHQTTTNVPLEYSDLAESASHLTTIFRYHHSIEENETIATIGLRIVAPSSYFMSDHIINDEVVAKLQEVREHAPLHVDASLEELRRLREAYPEATVVGVSDSAFHATKPNYAWNYGIAIHDADQFDIKRFGYHGLSVAAAIDALWDRGKLPPKVVVCHLGSGSSVTGVFHGRSIDTSMGYSPLEGVIMASRSGSIDFGAVKALKKNLQMNDDKIEEYLNRQAGLLGLSGSNDIRELISREADGNHMAHLALDTLIHSLHKAIGSMIVALNGCDLLVFTGTVGERSAVIRKRIVAHLEFIDFILDGDLNDACTSPEKLTSVSQAAKSRPIIVIPANESLEIAKHAQTLTRTVTL</sequence>
<dbReference type="KEGG" id="saal:L336_0912"/>
<dbReference type="GO" id="GO:0008776">
    <property type="term" value="F:acetate kinase activity"/>
    <property type="evidence" value="ECO:0007669"/>
    <property type="project" value="UniProtKB-UniRule"/>
</dbReference>
<organism evidence="8 9">
    <name type="scientific">Candidatus Saccharimonas aalborgensis</name>
    <dbReference type="NCBI Taxonomy" id="1332188"/>
    <lineage>
        <taxon>Bacteria</taxon>
        <taxon>Candidatus Saccharimonadota</taxon>
        <taxon>Candidatus Saccharimonadia</taxon>
        <taxon>Candidatus Saccharimonadales</taxon>
        <taxon>Candidatus Saccharimonadaceae</taxon>
        <taxon>Candidatus Saccharimonas</taxon>
    </lineage>
</organism>
<feature type="binding site" evidence="6">
    <location>
        <begin position="273"/>
        <end position="275"/>
    </location>
    <ligand>
        <name>ATP</name>
        <dbReference type="ChEBI" id="CHEBI:30616"/>
    </ligand>
</feature>
<gene>
    <name evidence="6 8" type="primary">ackA</name>
    <name evidence="8" type="ORF">L336_0912</name>
</gene>
<keyword evidence="9" id="KW-1185">Reference proteome</keyword>
<dbReference type="PROSITE" id="PS01075">
    <property type="entry name" value="ACETATE_KINASE_1"/>
    <property type="match status" value="1"/>
</dbReference>
<comment type="pathway">
    <text evidence="6">Metabolic intermediate biosynthesis; acetyl-CoA biosynthesis; acetyl-CoA from acetate: step 1/2.</text>
</comment>
<dbReference type="InterPro" id="IPR023865">
    <property type="entry name" value="Aliphatic_acid_kinase_CS"/>
</dbReference>
<evidence type="ECO:0000256" key="6">
    <source>
        <dbReference type="HAMAP-Rule" id="MF_00020"/>
    </source>
</evidence>
<dbReference type="AlphaFoldDB" id="R4PXX2"/>
<name>R4PXX2_9BACT</name>
<evidence type="ECO:0000256" key="2">
    <source>
        <dbReference type="ARBA" id="ARBA00022679"/>
    </source>
</evidence>
<dbReference type="PATRIC" id="fig|1332188.3.peg.908"/>
<dbReference type="InterPro" id="IPR043129">
    <property type="entry name" value="ATPase_NBD"/>
</dbReference>
<keyword evidence="6" id="KW-0479">Metal-binding</keyword>
<dbReference type="STRING" id="1332188.L336_0912"/>
<dbReference type="OrthoDB" id="9802453at2"/>
<dbReference type="Proteomes" id="UP000013893">
    <property type="component" value="Chromosome"/>
</dbReference>
<evidence type="ECO:0000256" key="1">
    <source>
        <dbReference type="ARBA" id="ARBA00008748"/>
    </source>
</evidence>
<dbReference type="PIRSF" id="PIRSF000722">
    <property type="entry name" value="Acetate_prop_kin"/>
    <property type="match status" value="1"/>
</dbReference>
<keyword evidence="4 6" id="KW-0418">Kinase</keyword>
<comment type="similarity">
    <text evidence="1 6 7">Belongs to the acetokinase family.</text>
</comment>
<evidence type="ECO:0000256" key="4">
    <source>
        <dbReference type="ARBA" id="ARBA00022777"/>
    </source>
</evidence>
<dbReference type="GO" id="GO:0006085">
    <property type="term" value="P:acetyl-CoA biosynthetic process"/>
    <property type="evidence" value="ECO:0007669"/>
    <property type="project" value="UniProtKB-UniRule"/>
</dbReference>
<keyword evidence="2 6" id="KW-0808">Transferase</keyword>
<feature type="site" description="Transition state stabilizer" evidence="6">
    <location>
        <position position="232"/>
    </location>
</feature>